<accession>A0AA36GLB0</accession>
<feature type="compositionally biased region" description="Polar residues" evidence="1">
    <location>
        <begin position="79"/>
        <end position="96"/>
    </location>
</feature>
<feature type="compositionally biased region" description="Pro residues" evidence="1">
    <location>
        <begin position="66"/>
        <end position="77"/>
    </location>
</feature>
<feature type="compositionally biased region" description="Basic and acidic residues" evidence="1">
    <location>
        <begin position="97"/>
        <end position="106"/>
    </location>
</feature>
<protein>
    <submittedName>
        <fullName evidence="2">Uncharacterized protein</fullName>
    </submittedName>
</protein>
<gene>
    <name evidence="2" type="ORF">CYNAS_LOCUS6143</name>
</gene>
<dbReference type="AlphaFoldDB" id="A0AA36GLB0"/>
<evidence type="ECO:0000256" key="1">
    <source>
        <dbReference type="SAM" id="MobiDB-lite"/>
    </source>
</evidence>
<proteinExistence type="predicted"/>
<evidence type="ECO:0000313" key="2">
    <source>
        <dbReference type="EMBL" id="CAJ0594160.1"/>
    </source>
</evidence>
<dbReference type="EMBL" id="CATQJL010000112">
    <property type="protein sequence ID" value="CAJ0594160.1"/>
    <property type="molecule type" value="Genomic_DNA"/>
</dbReference>
<evidence type="ECO:0000313" key="3">
    <source>
        <dbReference type="Proteomes" id="UP001176961"/>
    </source>
</evidence>
<dbReference type="Proteomes" id="UP001176961">
    <property type="component" value="Unassembled WGS sequence"/>
</dbReference>
<feature type="region of interest" description="Disordered" evidence="1">
    <location>
        <begin position="36"/>
        <end position="113"/>
    </location>
</feature>
<keyword evidence="3" id="KW-1185">Reference proteome</keyword>
<name>A0AA36GLB0_CYLNA</name>
<organism evidence="2 3">
    <name type="scientific">Cylicocyclus nassatus</name>
    <name type="common">Nematode worm</name>
    <dbReference type="NCBI Taxonomy" id="53992"/>
    <lineage>
        <taxon>Eukaryota</taxon>
        <taxon>Metazoa</taxon>
        <taxon>Ecdysozoa</taxon>
        <taxon>Nematoda</taxon>
        <taxon>Chromadorea</taxon>
        <taxon>Rhabditida</taxon>
        <taxon>Rhabditina</taxon>
        <taxon>Rhabditomorpha</taxon>
        <taxon>Strongyloidea</taxon>
        <taxon>Strongylidae</taxon>
        <taxon>Cylicocyclus</taxon>
    </lineage>
</organism>
<comment type="caution">
    <text evidence="2">The sequence shown here is derived from an EMBL/GenBank/DDBJ whole genome shotgun (WGS) entry which is preliminary data.</text>
</comment>
<reference evidence="2" key="1">
    <citation type="submission" date="2023-07" db="EMBL/GenBank/DDBJ databases">
        <authorList>
            <consortium name="CYATHOMIX"/>
        </authorList>
    </citation>
    <scope>NUCLEOTIDE SEQUENCE</scope>
    <source>
        <strain evidence="2">N/A</strain>
    </source>
</reference>
<sequence length="113" mass="12695">MEGVRVKIVDLFSCIGIIDGEFLVFNEEKIHKILRERRPKKPRAFGSRQSHLEDTNVPLAKRRYSPPQPRATKPPPLKVTSSSSTQPGSGNIASTSRTDDEVERIVKMSQPLL</sequence>